<feature type="transmembrane region" description="Helical" evidence="6">
    <location>
        <begin position="297"/>
        <end position="318"/>
    </location>
</feature>
<evidence type="ECO:0000256" key="2">
    <source>
        <dbReference type="ARBA" id="ARBA00022448"/>
    </source>
</evidence>
<dbReference type="GO" id="GO:0022857">
    <property type="term" value="F:transmembrane transporter activity"/>
    <property type="evidence" value="ECO:0007669"/>
    <property type="project" value="InterPro"/>
</dbReference>
<dbReference type="AlphaFoldDB" id="A0A9P4WRU0"/>
<protein>
    <submittedName>
        <fullName evidence="7">Uncharacterized protein</fullName>
    </submittedName>
</protein>
<keyword evidence="8" id="KW-1185">Reference proteome</keyword>
<dbReference type="GO" id="GO:0016020">
    <property type="term" value="C:membrane"/>
    <property type="evidence" value="ECO:0007669"/>
    <property type="project" value="UniProtKB-SubCell"/>
</dbReference>
<reference evidence="7" key="1">
    <citation type="submission" date="2019-04" db="EMBL/GenBank/DDBJ databases">
        <title>Sequencing of skin fungus with MAO and IRED activity.</title>
        <authorList>
            <person name="Marsaioli A.J."/>
            <person name="Bonatto J.M.C."/>
            <person name="Reis Junior O."/>
        </authorList>
    </citation>
    <scope>NUCLEOTIDE SEQUENCE</scope>
    <source>
        <strain evidence="7">28M1</strain>
    </source>
</reference>
<feature type="transmembrane region" description="Helical" evidence="6">
    <location>
        <begin position="325"/>
        <end position="345"/>
    </location>
</feature>
<evidence type="ECO:0000313" key="8">
    <source>
        <dbReference type="Proteomes" id="UP000758155"/>
    </source>
</evidence>
<dbReference type="OrthoDB" id="6730379at2759"/>
<feature type="transmembrane region" description="Helical" evidence="6">
    <location>
        <begin position="357"/>
        <end position="377"/>
    </location>
</feature>
<keyword evidence="3 6" id="KW-0812">Transmembrane</keyword>
<dbReference type="InterPro" id="IPR036259">
    <property type="entry name" value="MFS_trans_sf"/>
</dbReference>
<keyword evidence="2" id="KW-0813">Transport</keyword>
<feature type="transmembrane region" description="Helical" evidence="6">
    <location>
        <begin position="86"/>
        <end position="105"/>
    </location>
</feature>
<evidence type="ECO:0000256" key="1">
    <source>
        <dbReference type="ARBA" id="ARBA00004141"/>
    </source>
</evidence>
<gene>
    <name evidence="7" type="ORF">E8E12_006915</name>
</gene>
<comment type="subcellular location">
    <subcellularLocation>
        <location evidence="1">Membrane</location>
        <topology evidence="1">Multi-pass membrane protein</topology>
    </subcellularLocation>
</comment>
<dbReference type="PANTHER" id="PTHR43791">
    <property type="entry name" value="PERMEASE-RELATED"/>
    <property type="match status" value="1"/>
</dbReference>
<sequence length="479" mass="53213">MVISKRQHTAADIEKHDSYSPEADDVALGMFEDLGQSNDVVDDSKLRWKIDMRLMPLVCITYMLQSIDKTTLSYAAVFNLREETHLVGTEYSWLGSLFYLGYLFWEYPTSLMLQRFPVAKFMSATVIIWGVVLMCHAAASDFAGLAAARTFLGMFEASINPGTMVIFSMWYKRSEQPFQMGIWVGSAGLGYVLAGIASFGIGHIGIVILLVLPDNPVQAKFLSEDERRGVILRIRDNETGIENKNFKKAQFVEAMGDLKTWLLFIFAVASNAPNGGLTTFQGIIIRGMGFSKLETTLIQMPSGGVQMVVCCGACYLASKFPNARLLVMLVCLVPFLAGTIGTWLIPRSIPYGRLACLWISFSYTATWTLSMSVATANTAGHTKKVTTNAVLLIGYCLGNFIGPFFFIANQAPRYNLGVGMMFFCIGVQVISISGMWALLLHRNKSRDLVDSSEQSILEGYENGFKDMTDLENPHFRYVY</sequence>
<feature type="transmembrane region" description="Helical" evidence="6">
    <location>
        <begin position="261"/>
        <end position="285"/>
    </location>
</feature>
<evidence type="ECO:0000256" key="5">
    <source>
        <dbReference type="ARBA" id="ARBA00023136"/>
    </source>
</evidence>
<evidence type="ECO:0000256" key="3">
    <source>
        <dbReference type="ARBA" id="ARBA00022692"/>
    </source>
</evidence>
<accession>A0A9P4WRU0</accession>
<dbReference type="PANTHER" id="PTHR43791:SF81">
    <property type="entry name" value="TRANSPORTER, PUTATIVE (AFU_ORTHOLOGUE AFUA_7G01190)-RELATED"/>
    <property type="match status" value="1"/>
</dbReference>
<feature type="transmembrane region" description="Helical" evidence="6">
    <location>
        <begin position="389"/>
        <end position="408"/>
    </location>
</feature>
<comment type="caution">
    <text evidence="7">The sequence shown here is derived from an EMBL/GenBank/DDBJ whole genome shotgun (WGS) entry which is preliminary data.</text>
</comment>
<keyword evidence="4 6" id="KW-1133">Transmembrane helix</keyword>
<keyword evidence="5 6" id="KW-0472">Membrane</keyword>
<dbReference type="InterPro" id="IPR011701">
    <property type="entry name" value="MFS"/>
</dbReference>
<evidence type="ECO:0000256" key="4">
    <source>
        <dbReference type="ARBA" id="ARBA00022989"/>
    </source>
</evidence>
<feature type="transmembrane region" description="Helical" evidence="6">
    <location>
        <begin position="414"/>
        <end position="439"/>
    </location>
</feature>
<dbReference type="Proteomes" id="UP000758155">
    <property type="component" value="Unassembled WGS sequence"/>
</dbReference>
<dbReference type="EMBL" id="SWKV01000030">
    <property type="protein sequence ID" value="KAF3039542.1"/>
    <property type="molecule type" value="Genomic_DNA"/>
</dbReference>
<name>A0A9P4WRU0_9PLEO</name>
<dbReference type="Pfam" id="PF07690">
    <property type="entry name" value="MFS_1"/>
    <property type="match status" value="1"/>
</dbReference>
<feature type="transmembrane region" description="Helical" evidence="6">
    <location>
        <begin position="191"/>
        <end position="212"/>
    </location>
</feature>
<evidence type="ECO:0000256" key="6">
    <source>
        <dbReference type="SAM" id="Phobius"/>
    </source>
</evidence>
<organism evidence="7 8">
    <name type="scientific">Didymella heteroderae</name>
    <dbReference type="NCBI Taxonomy" id="1769908"/>
    <lineage>
        <taxon>Eukaryota</taxon>
        <taxon>Fungi</taxon>
        <taxon>Dikarya</taxon>
        <taxon>Ascomycota</taxon>
        <taxon>Pezizomycotina</taxon>
        <taxon>Dothideomycetes</taxon>
        <taxon>Pleosporomycetidae</taxon>
        <taxon>Pleosporales</taxon>
        <taxon>Pleosporineae</taxon>
        <taxon>Didymellaceae</taxon>
        <taxon>Didymella</taxon>
    </lineage>
</organism>
<proteinExistence type="predicted"/>
<dbReference type="Gene3D" id="1.20.1250.20">
    <property type="entry name" value="MFS general substrate transporter like domains"/>
    <property type="match status" value="2"/>
</dbReference>
<dbReference type="SUPFAM" id="SSF103473">
    <property type="entry name" value="MFS general substrate transporter"/>
    <property type="match status" value="1"/>
</dbReference>
<feature type="transmembrane region" description="Helical" evidence="6">
    <location>
        <begin position="117"/>
        <end position="139"/>
    </location>
</feature>
<evidence type="ECO:0000313" key="7">
    <source>
        <dbReference type="EMBL" id="KAF3039542.1"/>
    </source>
</evidence>